<dbReference type="CDD" id="cd00156">
    <property type="entry name" value="REC"/>
    <property type="match status" value="1"/>
</dbReference>
<dbReference type="InterPro" id="IPR011006">
    <property type="entry name" value="CheY-like_superfamily"/>
</dbReference>
<dbReference type="EMBL" id="QLMG01000001">
    <property type="protein sequence ID" value="RAK24008.1"/>
    <property type="molecule type" value="Genomic_DNA"/>
</dbReference>
<dbReference type="GO" id="GO:0000160">
    <property type="term" value="P:phosphorelay signal transduction system"/>
    <property type="evidence" value="ECO:0007669"/>
    <property type="project" value="InterPro"/>
</dbReference>
<dbReference type="SMART" id="SM00448">
    <property type="entry name" value="REC"/>
    <property type="match status" value="1"/>
</dbReference>
<name>A0A327YSE2_9RHOB</name>
<evidence type="ECO:0000313" key="3">
    <source>
        <dbReference type="EMBL" id="RAK24008.1"/>
    </source>
</evidence>
<feature type="domain" description="Response regulatory" evidence="2">
    <location>
        <begin position="2"/>
        <end position="117"/>
    </location>
</feature>
<proteinExistence type="predicted"/>
<gene>
    <name evidence="3" type="ORF">ATI53_1001115</name>
</gene>
<protein>
    <submittedName>
        <fullName evidence="3">Response regulator receiver domain-containing protein</fullName>
    </submittedName>
</protein>
<dbReference type="SUPFAM" id="SSF52172">
    <property type="entry name" value="CheY-like"/>
    <property type="match status" value="1"/>
</dbReference>
<dbReference type="OrthoDB" id="7874292at2"/>
<dbReference type="RefSeq" id="WP_009506296.1">
    <property type="nucleotide sequence ID" value="NZ_LIGK01000002.1"/>
</dbReference>
<dbReference type="PROSITE" id="PS50110">
    <property type="entry name" value="RESPONSE_REGULATORY"/>
    <property type="match status" value="1"/>
</dbReference>
<dbReference type="Pfam" id="PF20161">
    <property type="entry name" value="VpsR"/>
    <property type="match status" value="1"/>
</dbReference>
<sequence>MRILIVESSEELSNIWRLHLKRAGAEVHVAHTQDQATDLLLRLDPQVIVLDLVLEEGSALAVADFASYRRPDARVIFVTNTSFFSDGSIFRHCANACAYLPAATKPSDLAAMVEHYGQAAV</sequence>
<dbReference type="InterPro" id="IPR001789">
    <property type="entry name" value="Sig_transdc_resp-reg_receiver"/>
</dbReference>
<evidence type="ECO:0000259" key="2">
    <source>
        <dbReference type="PROSITE" id="PS50110"/>
    </source>
</evidence>
<dbReference type="Gene3D" id="3.40.50.2300">
    <property type="match status" value="1"/>
</dbReference>
<dbReference type="Proteomes" id="UP000249165">
    <property type="component" value="Unassembled WGS sequence"/>
</dbReference>
<accession>A0A327YSE2</accession>
<organism evidence="3 4">
    <name type="scientific">Salipiger aestuarii</name>
    <dbReference type="NCBI Taxonomy" id="568098"/>
    <lineage>
        <taxon>Bacteria</taxon>
        <taxon>Pseudomonadati</taxon>
        <taxon>Pseudomonadota</taxon>
        <taxon>Alphaproteobacteria</taxon>
        <taxon>Rhodobacterales</taxon>
        <taxon>Roseobacteraceae</taxon>
        <taxon>Salipiger</taxon>
    </lineage>
</organism>
<reference evidence="3 4" key="1">
    <citation type="submission" date="2018-06" db="EMBL/GenBank/DDBJ databases">
        <title>Genomic Encyclopedia of Archaeal and Bacterial Type Strains, Phase II (KMG-II): from individual species to whole genera.</title>
        <authorList>
            <person name="Goeker M."/>
        </authorList>
    </citation>
    <scope>NUCLEOTIDE SEQUENCE [LARGE SCALE GENOMIC DNA]</scope>
    <source>
        <strain evidence="3 4">DSM 22011</strain>
    </source>
</reference>
<dbReference type="AlphaFoldDB" id="A0A327YSE2"/>
<evidence type="ECO:0000256" key="1">
    <source>
        <dbReference type="PROSITE-ProRule" id="PRU00169"/>
    </source>
</evidence>
<keyword evidence="1" id="KW-0597">Phosphoprotein</keyword>
<keyword evidence="4" id="KW-1185">Reference proteome</keyword>
<evidence type="ECO:0000313" key="4">
    <source>
        <dbReference type="Proteomes" id="UP000249165"/>
    </source>
</evidence>
<comment type="caution">
    <text evidence="3">The sequence shown here is derived from an EMBL/GenBank/DDBJ whole genome shotgun (WGS) entry which is preliminary data.</text>
</comment>
<feature type="modified residue" description="4-aspartylphosphate" evidence="1">
    <location>
        <position position="51"/>
    </location>
</feature>
<dbReference type="InterPro" id="IPR045343">
    <property type="entry name" value="VpsR"/>
</dbReference>